<dbReference type="Gene3D" id="3.40.50.200">
    <property type="entry name" value="Peptidase S8/S53 domain"/>
    <property type="match status" value="1"/>
</dbReference>
<sequence length="1283" mass="135125">MTRFVASPTLPGQAPEKVTLITGDVVSFSTASDGTPSHRVTPARRPGGAPVSFLSVREQDAYYVFPSDVMGLVSSGRMDRSLFDVAYLARNGYTDTESASLPLILQYGDAKQAATALSAQADALPATSAPRGLPSVAGAAVKVDKKQAGQFWTAVEPPEPARSATLGRGLSKVWLDRKVRALLDRSVPQIGAPEAWAAGYKGDGVKVAVLDTGVDTGHPDLADRVVATANFTADPSVQDGHGHGTHVASTIAGTGAASNGKYTGVAPRASLLVGKVLDKSGVGDASAIIAGMEWAVAQQARVVSISIGGCCSDQPDPMTEAVDHLSATSTSLFVIAAGNDPGNRKINTPGSAASALTVGAVDGDEKLAPFSSTGPAPLGYGLKPDLVAPGVDITAARAAGTGMGTPVDDRYTTASGTSMATPHVAGAAALLAQQHPGWTGAQLKAALTSTARDDGYAAYTQGAGRVDVARAVRQQVHASGNIDFGVLPSPHAGKVSRTLTYTNDGDQPVTLTLRAGIKAHRGTAPERALTLDHDTVTVPAHGSAPVAVTFDPSGPETWYEGFVRAADASGAVTLNTAVGAFAEPRKVTVRTRMIFPDGATDMPPVPWAVMRTDDRDDLDFVHYPAAGTESEARVYPGTFSVTSAVAWRGADGEWNMALPAQPQFEATKDVTVTLDLRSARKVTQRTPRPVEVYASQYASEREAANGIGSVRAETYYPTYGLHHYWLLPTRKVSQGTFDVAGRFVSGAPVISMTADGRALHPRYQDLAPGTPKLDGRRTIPVVSGGRGQAAELAAADPRGKLVLLDLSDLCPTMTCAGDALDRVRAAAAAGAAGVLGFGAVHRAFLDAAGYWPAYPVPTMSLPAEEGRALAAALARRPVSVRAEGVTNTPYVYSLLFHERGRVPADLDYEVGGRNLYEIDDRFHADRPGLVTLAWQATVLTRPGTLMSGADLQHSWRAQNAVTEYVGPVSRDVSWTRATRLSYDEGGDDGVRSQGMTAQSTNIYSSAGAKTERWAAQPRVPGTPVFSPETVASGTTACFDCRTGDVFMATLPVMGTDPAHQEAFTYNANFWAQYGGKDELHLYRDGQEIPLVAEDTGAGGVVITMPRFKLPEAEGAYRLTDVFHTPNPLQRYATDVSSTWTFRSKRPTGGMQTIGDGLCVGWLYTGVLAPCEPVRKLNLRYDLGLDLDNRTPAGQAHRITITGYQGSYDKPDAKVTSLKLWATYDDGATWTPVPTSRKDATSSTATLTHPPLAGTRGTVGLRVQAADAEGNTVEQTISRAYGLR</sequence>
<evidence type="ECO:0000256" key="6">
    <source>
        <dbReference type="PROSITE-ProRule" id="PRU01240"/>
    </source>
</evidence>
<dbReference type="RefSeq" id="WP_175591436.1">
    <property type="nucleotide sequence ID" value="NZ_JABWGN010000008.1"/>
</dbReference>
<evidence type="ECO:0000256" key="3">
    <source>
        <dbReference type="ARBA" id="ARBA00022801"/>
    </source>
</evidence>
<dbReference type="InterPro" id="IPR023827">
    <property type="entry name" value="Peptidase_S8_Asp-AS"/>
</dbReference>
<dbReference type="PANTHER" id="PTHR43399:SF4">
    <property type="entry name" value="CELL WALL-ASSOCIATED PROTEASE"/>
    <property type="match status" value="1"/>
</dbReference>
<dbReference type="InterPro" id="IPR015500">
    <property type="entry name" value="Peptidase_S8_subtilisin-rel"/>
</dbReference>
<dbReference type="PROSITE" id="PS00137">
    <property type="entry name" value="SUBTILASE_HIS"/>
    <property type="match status" value="1"/>
</dbReference>
<evidence type="ECO:0000259" key="9">
    <source>
        <dbReference type="Pfam" id="PF00082"/>
    </source>
</evidence>
<keyword evidence="4 6" id="KW-0720">Serine protease</keyword>
<gene>
    <name evidence="10" type="ORF">HTZ77_21455</name>
</gene>
<accession>A0A7Y6M4Y8</accession>
<dbReference type="InterPro" id="IPR036852">
    <property type="entry name" value="Peptidase_S8/S53_dom_sf"/>
</dbReference>
<evidence type="ECO:0000256" key="5">
    <source>
        <dbReference type="PIRSR" id="PIRSR615500-1"/>
    </source>
</evidence>
<dbReference type="InterPro" id="IPR022398">
    <property type="entry name" value="Peptidase_S8_His-AS"/>
</dbReference>
<dbReference type="InterPro" id="IPR051048">
    <property type="entry name" value="Peptidase_S8/S53_subtilisin"/>
</dbReference>
<name>A0A7Y6M4Y8_9ACTN</name>
<keyword evidence="11" id="KW-1185">Reference proteome</keyword>
<dbReference type="GO" id="GO:0004252">
    <property type="term" value="F:serine-type endopeptidase activity"/>
    <property type="evidence" value="ECO:0007669"/>
    <property type="project" value="UniProtKB-UniRule"/>
</dbReference>
<reference evidence="10 11" key="1">
    <citation type="submission" date="2020-06" db="EMBL/GenBank/DDBJ databases">
        <title>Nonomuraea sp. SMC257, a novel actinomycete isolated from soil.</title>
        <authorList>
            <person name="Chanama M."/>
        </authorList>
    </citation>
    <scope>NUCLEOTIDE SEQUENCE [LARGE SCALE GENOMIC DNA]</scope>
    <source>
        <strain evidence="10 11">SMC257</strain>
    </source>
</reference>
<dbReference type="EMBL" id="JABWGN010000008">
    <property type="protein sequence ID" value="NUW33980.1"/>
    <property type="molecule type" value="Genomic_DNA"/>
</dbReference>
<feature type="active site" description="Charge relay system" evidence="5 6">
    <location>
        <position position="243"/>
    </location>
</feature>
<evidence type="ECO:0000256" key="2">
    <source>
        <dbReference type="ARBA" id="ARBA00022670"/>
    </source>
</evidence>
<feature type="region of interest" description="Disordered" evidence="8">
    <location>
        <begin position="1234"/>
        <end position="1253"/>
    </location>
</feature>
<evidence type="ECO:0000256" key="1">
    <source>
        <dbReference type="ARBA" id="ARBA00011073"/>
    </source>
</evidence>
<evidence type="ECO:0000313" key="10">
    <source>
        <dbReference type="EMBL" id="NUW33980.1"/>
    </source>
</evidence>
<dbReference type="Pfam" id="PF00082">
    <property type="entry name" value="Peptidase_S8"/>
    <property type="match status" value="1"/>
</dbReference>
<dbReference type="InterPro" id="IPR000209">
    <property type="entry name" value="Peptidase_S8/S53_dom"/>
</dbReference>
<dbReference type="InterPro" id="IPR023828">
    <property type="entry name" value="Peptidase_S8_Ser-AS"/>
</dbReference>
<feature type="domain" description="Peptidase S8/S53" evidence="9">
    <location>
        <begin position="202"/>
        <end position="464"/>
    </location>
</feature>
<comment type="similarity">
    <text evidence="1 6 7">Belongs to the peptidase S8 family.</text>
</comment>
<proteinExistence type="inferred from homology"/>
<keyword evidence="3 6" id="KW-0378">Hydrolase</keyword>
<comment type="caution">
    <text evidence="10">The sequence shown here is derived from an EMBL/GenBank/DDBJ whole genome shotgun (WGS) entry which is preliminary data.</text>
</comment>
<dbReference type="InterPro" id="IPR013783">
    <property type="entry name" value="Ig-like_fold"/>
</dbReference>
<organism evidence="10 11">
    <name type="scientific">Nonomuraea montanisoli</name>
    <dbReference type="NCBI Taxonomy" id="2741721"/>
    <lineage>
        <taxon>Bacteria</taxon>
        <taxon>Bacillati</taxon>
        <taxon>Actinomycetota</taxon>
        <taxon>Actinomycetes</taxon>
        <taxon>Streptosporangiales</taxon>
        <taxon>Streptosporangiaceae</taxon>
        <taxon>Nonomuraea</taxon>
    </lineage>
</organism>
<dbReference type="Gene3D" id="2.60.40.10">
    <property type="entry name" value="Immunoglobulins"/>
    <property type="match status" value="1"/>
</dbReference>
<dbReference type="SUPFAM" id="SSF52743">
    <property type="entry name" value="Subtilisin-like"/>
    <property type="match status" value="1"/>
</dbReference>
<keyword evidence="2 6" id="KW-0645">Protease</keyword>
<dbReference type="PRINTS" id="PR00723">
    <property type="entry name" value="SUBTILISIN"/>
</dbReference>
<feature type="active site" description="Charge relay system" evidence="5 6">
    <location>
        <position position="211"/>
    </location>
</feature>
<dbReference type="PROSITE" id="PS00136">
    <property type="entry name" value="SUBTILASE_ASP"/>
    <property type="match status" value="1"/>
</dbReference>
<dbReference type="PROSITE" id="PS51892">
    <property type="entry name" value="SUBTILASE"/>
    <property type="match status" value="1"/>
</dbReference>
<evidence type="ECO:0000313" key="11">
    <source>
        <dbReference type="Proteomes" id="UP000586042"/>
    </source>
</evidence>
<dbReference type="Proteomes" id="UP000586042">
    <property type="component" value="Unassembled WGS sequence"/>
</dbReference>
<dbReference type="PROSITE" id="PS00138">
    <property type="entry name" value="SUBTILASE_SER"/>
    <property type="match status" value="1"/>
</dbReference>
<dbReference type="GO" id="GO:0005975">
    <property type="term" value="P:carbohydrate metabolic process"/>
    <property type="evidence" value="ECO:0007669"/>
    <property type="project" value="UniProtKB-ARBA"/>
</dbReference>
<evidence type="ECO:0000256" key="7">
    <source>
        <dbReference type="RuleBase" id="RU003355"/>
    </source>
</evidence>
<evidence type="ECO:0000256" key="4">
    <source>
        <dbReference type="ARBA" id="ARBA00022825"/>
    </source>
</evidence>
<protein>
    <submittedName>
        <fullName evidence="10">S8 family serine peptidase</fullName>
    </submittedName>
</protein>
<dbReference type="Gene3D" id="3.50.30.30">
    <property type="match status" value="1"/>
</dbReference>
<dbReference type="GO" id="GO:0006508">
    <property type="term" value="P:proteolysis"/>
    <property type="evidence" value="ECO:0007669"/>
    <property type="project" value="UniProtKB-KW"/>
</dbReference>
<dbReference type="PANTHER" id="PTHR43399">
    <property type="entry name" value="SUBTILISIN-RELATED"/>
    <property type="match status" value="1"/>
</dbReference>
<feature type="active site" description="Charge relay system" evidence="5 6">
    <location>
        <position position="418"/>
    </location>
</feature>
<evidence type="ECO:0000256" key="8">
    <source>
        <dbReference type="SAM" id="MobiDB-lite"/>
    </source>
</evidence>